<keyword evidence="4" id="KW-0125">Carotenoid biosynthesis</keyword>
<evidence type="ECO:0000256" key="7">
    <source>
        <dbReference type="ARBA" id="ARBA00023235"/>
    </source>
</evidence>
<dbReference type="Pfam" id="PF18916">
    <property type="entry name" value="Lycopene_cyc"/>
    <property type="match status" value="1"/>
</dbReference>
<evidence type="ECO:0000256" key="2">
    <source>
        <dbReference type="ARBA" id="ARBA00004829"/>
    </source>
</evidence>
<keyword evidence="3" id="KW-0812">Transmembrane</keyword>
<evidence type="ECO:0000256" key="6">
    <source>
        <dbReference type="ARBA" id="ARBA00023136"/>
    </source>
</evidence>
<dbReference type="AlphaFoldDB" id="A0A2V4AHF3"/>
<comment type="caution">
    <text evidence="9">The sequence shown here is derived from an EMBL/GenBank/DDBJ whole genome shotgun (WGS) entry which is preliminary data.</text>
</comment>
<evidence type="ECO:0000313" key="9">
    <source>
        <dbReference type="EMBL" id="PXY19151.1"/>
    </source>
</evidence>
<comment type="pathway">
    <text evidence="2">Carotenoid biosynthesis.</text>
</comment>
<name>A0A2V4AHF3_9PSEU</name>
<evidence type="ECO:0000256" key="4">
    <source>
        <dbReference type="ARBA" id="ARBA00022746"/>
    </source>
</evidence>
<evidence type="ECO:0000256" key="5">
    <source>
        <dbReference type="ARBA" id="ARBA00022989"/>
    </source>
</evidence>
<evidence type="ECO:0000313" key="10">
    <source>
        <dbReference type="Proteomes" id="UP000249915"/>
    </source>
</evidence>
<organism evidence="9 10">
    <name type="scientific">Prauserella muralis</name>
    <dbReference type="NCBI Taxonomy" id="588067"/>
    <lineage>
        <taxon>Bacteria</taxon>
        <taxon>Bacillati</taxon>
        <taxon>Actinomycetota</taxon>
        <taxon>Actinomycetes</taxon>
        <taxon>Pseudonocardiales</taxon>
        <taxon>Pseudonocardiaceae</taxon>
        <taxon>Prauserella</taxon>
    </lineage>
</organism>
<sequence>MTGLGYTLPALLSVPAVVLVEVCWLRTGLFRRRAYWVTLAIVFAFMIPVDGWLTSLPDPIVEYHPEHFSGLRFPLDIPVEDFLFGFSLITATLLAWTRQERGRVAR</sequence>
<protein>
    <submittedName>
        <fullName evidence="9">Lycopene cyclase</fullName>
    </submittedName>
</protein>
<comment type="subcellular location">
    <subcellularLocation>
        <location evidence="1">Membrane</location>
        <topology evidence="1">Multi-pass membrane protein</topology>
    </subcellularLocation>
</comment>
<reference evidence="9 10" key="1">
    <citation type="submission" date="2016-07" db="EMBL/GenBank/DDBJ databases">
        <title>Draft genome sequence of Prauserella muralis DSM 45305, isolated from a mould-covered wall in an indoor environment.</title>
        <authorList>
            <person name="Ruckert C."/>
            <person name="Albersmeier A."/>
            <person name="Jiang C.-L."/>
            <person name="Jiang Y."/>
            <person name="Kalinowski J."/>
            <person name="Schneider O."/>
            <person name="Winkler A."/>
            <person name="Zotchev S.B."/>
        </authorList>
    </citation>
    <scope>NUCLEOTIDE SEQUENCE [LARGE SCALE GENOMIC DNA]</scope>
    <source>
        <strain evidence="9 10">DSM 45305</strain>
    </source>
</reference>
<evidence type="ECO:0000256" key="3">
    <source>
        <dbReference type="ARBA" id="ARBA00022692"/>
    </source>
</evidence>
<dbReference type="GO" id="GO:0016020">
    <property type="term" value="C:membrane"/>
    <property type="evidence" value="ECO:0007669"/>
    <property type="project" value="UniProtKB-SubCell"/>
</dbReference>
<evidence type="ECO:0000259" key="8">
    <source>
        <dbReference type="Pfam" id="PF18916"/>
    </source>
</evidence>
<dbReference type="NCBIfam" id="TIGR03462">
    <property type="entry name" value="CarR_dom_SF"/>
    <property type="match status" value="1"/>
</dbReference>
<dbReference type="GO" id="GO:0016117">
    <property type="term" value="P:carotenoid biosynthetic process"/>
    <property type="evidence" value="ECO:0007669"/>
    <property type="project" value="UniProtKB-KW"/>
</dbReference>
<keyword evidence="10" id="KW-1185">Reference proteome</keyword>
<keyword evidence="7" id="KW-0413">Isomerase</keyword>
<feature type="domain" description="Lycopene cyclase" evidence="8">
    <location>
        <begin position="7"/>
        <end position="94"/>
    </location>
</feature>
<dbReference type="EMBL" id="MASW01000007">
    <property type="protein sequence ID" value="PXY19151.1"/>
    <property type="molecule type" value="Genomic_DNA"/>
</dbReference>
<dbReference type="Proteomes" id="UP000249915">
    <property type="component" value="Unassembled WGS sequence"/>
</dbReference>
<evidence type="ECO:0000256" key="1">
    <source>
        <dbReference type="ARBA" id="ARBA00004141"/>
    </source>
</evidence>
<proteinExistence type="predicted"/>
<keyword evidence="6" id="KW-0472">Membrane</keyword>
<dbReference type="GO" id="GO:0016872">
    <property type="term" value="F:intramolecular lyase activity"/>
    <property type="evidence" value="ECO:0007669"/>
    <property type="project" value="InterPro"/>
</dbReference>
<keyword evidence="5" id="KW-1133">Transmembrane helix</keyword>
<dbReference type="InterPro" id="IPR017825">
    <property type="entry name" value="Lycopene_cyclase_dom"/>
</dbReference>
<dbReference type="OrthoDB" id="3402548at2"/>
<dbReference type="RefSeq" id="WP_112285077.1">
    <property type="nucleotide sequence ID" value="NZ_MASW01000007.1"/>
</dbReference>
<gene>
    <name evidence="9" type="ORF">BAY60_30575</name>
</gene>
<dbReference type="GO" id="GO:0045436">
    <property type="term" value="F:lycopene beta cyclase activity"/>
    <property type="evidence" value="ECO:0007669"/>
    <property type="project" value="UniProtKB-ARBA"/>
</dbReference>
<accession>A0A2V4AHF3</accession>